<dbReference type="EMBL" id="BOOB01000011">
    <property type="protein sequence ID" value="GIH31499.1"/>
    <property type="molecule type" value="Genomic_DNA"/>
</dbReference>
<keyword evidence="7" id="KW-0067">ATP-binding</keyword>
<evidence type="ECO:0000256" key="1">
    <source>
        <dbReference type="ARBA" id="ARBA00000085"/>
    </source>
</evidence>
<feature type="domain" description="Signal transduction histidine kinase subgroup 3 dimerisation and phosphoacceptor" evidence="12">
    <location>
        <begin position="176"/>
        <end position="241"/>
    </location>
</feature>
<evidence type="ECO:0000256" key="5">
    <source>
        <dbReference type="ARBA" id="ARBA00022741"/>
    </source>
</evidence>
<evidence type="ECO:0000256" key="9">
    <source>
        <dbReference type="SAM" id="MobiDB-lite"/>
    </source>
</evidence>
<dbReference type="PANTHER" id="PTHR24421">
    <property type="entry name" value="NITRATE/NITRITE SENSOR PROTEIN NARX-RELATED"/>
    <property type="match status" value="1"/>
</dbReference>
<keyword evidence="4" id="KW-0808">Transferase</keyword>
<feature type="domain" description="Histidine kinase/HSP90-like ATPase" evidence="11">
    <location>
        <begin position="282"/>
        <end position="370"/>
    </location>
</feature>
<dbReference type="CDD" id="cd16917">
    <property type="entry name" value="HATPase_UhpB-NarQ-NarX-like"/>
    <property type="match status" value="1"/>
</dbReference>
<keyword evidence="6 13" id="KW-0418">Kinase</keyword>
<keyword evidence="3" id="KW-0597">Phosphoprotein</keyword>
<evidence type="ECO:0000313" key="14">
    <source>
        <dbReference type="Proteomes" id="UP000651728"/>
    </source>
</evidence>
<evidence type="ECO:0000256" key="3">
    <source>
        <dbReference type="ARBA" id="ARBA00022553"/>
    </source>
</evidence>
<evidence type="ECO:0000256" key="7">
    <source>
        <dbReference type="ARBA" id="ARBA00022840"/>
    </source>
</evidence>
<reference evidence="13 14" key="1">
    <citation type="submission" date="2021-01" db="EMBL/GenBank/DDBJ databases">
        <title>Whole genome shotgun sequence of Microbispora amethystogenes NBRC 101907.</title>
        <authorList>
            <person name="Komaki H."/>
            <person name="Tamura T."/>
        </authorList>
    </citation>
    <scope>NUCLEOTIDE SEQUENCE [LARGE SCALE GENOMIC DNA]</scope>
    <source>
        <strain evidence="13 14">NBRC 101907</strain>
    </source>
</reference>
<keyword evidence="5" id="KW-0547">Nucleotide-binding</keyword>
<feature type="transmembrane region" description="Helical" evidence="10">
    <location>
        <begin position="99"/>
        <end position="117"/>
    </location>
</feature>
<keyword evidence="10" id="KW-1133">Transmembrane helix</keyword>
<name>A0ABQ4F9J6_9ACTN</name>
<dbReference type="Gene3D" id="1.20.5.1930">
    <property type="match status" value="1"/>
</dbReference>
<gene>
    <name evidence="13" type="ORF">Mam01_16630</name>
</gene>
<feature type="region of interest" description="Disordered" evidence="9">
    <location>
        <begin position="369"/>
        <end position="391"/>
    </location>
</feature>
<dbReference type="Proteomes" id="UP000651728">
    <property type="component" value="Unassembled WGS sequence"/>
</dbReference>
<dbReference type="Pfam" id="PF07730">
    <property type="entry name" value="HisKA_3"/>
    <property type="match status" value="1"/>
</dbReference>
<feature type="transmembrane region" description="Helical" evidence="10">
    <location>
        <begin position="123"/>
        <end position="140"/>
    </location>
</feature>
<dbReference type="PANTHER" id="PTHR24421:SF10">
    <property type="entry name" value="NITRATE_NITRITE SENSOR PROTEIN NARQ"/>
    <property type="match status" value="1"/>
</dbReference>
<keyword evidence="10" id="KW-0472">Membrane</keyword>
<evidence type="ECO:0000259" key="11">
    <source>
        <dbReference type="Pfam" id="PF02518"/>
    </source>
</evidence>
<feature type="transmembrane region" description="Helical" evidence="10">
    <location>
        <begin position="408"/>
        <end position="431"/>
    </location>
</feature>
<dbReference type="Gene3D" id="3.30.565.10">
    <property type="entry name" value="Histidine kinase-like ATPase, C-terminal domain"/>
    <property type="match status" value="1"/>
</dbReference>
<organism evidence="13 14">
    <name type="scientific">Microbispora amethystogenes</name>
    <dbReference type="NCBI Taxonomy" id="1427754"/>
    <lineage>
        <taxon>Bacteria</taxon>
        <taxon>Bacillati</taxon>
        <taxon>Actinomycetota</taxon>
        <taxon>Actinomycetes</taxon>
        <taxon>Streptosporangiales</taxon>
        <taxon>Streptosporangiaceae</taxon>
        <taxon>Microbispora</taxon>
    </lineage>
</organism>
<evidence type="ECO:0000256" key="2">
    <source>
        <dbReference type="ARBA" id="ARBA00012438"/>
    </source>
</evidence>
<accession>A0ABQ4F9J6</accession>
<dbReference type="SUPFAM" id="SSF55874">
    <property type="entry name" value="ATPase domain of HSP90 chaperone/DNA topoisomerase II/histidine kinase"/>
    <property type="match status" value="1"/>
</dbReference>
<dbReference type="InterPro" id="IPR036890">
    <property type="entry name" value="HATPase_C_sf"/>
</dbReference>
<keyword evidence="10" id="KW-0812">Transmembrane</keyword>
<dbReference type="InterPro" id="IPR003594">
    <property type="entry name" value="HATPase_dom"/>
</dbReference>
<dbReference type="InterPro" id="IPR050482">
    <property type="entry name" value="Sensor_HK_TwoCompSys"/>
</dbReference>
<proteinExistence type="predicted"/>
<dbReference type="GO" id="GO:0016301">
    <property type="term" value="F:kinase activity"/>
    <property type="evidence" value="ECO:0007669"/>
    <property type="project" value="UniProtKB-KW"/>
</dbReference>
<protein>
    <recommendedName>
        <fullName evidence="2">histidine kinase</fullName>
        <ecNumber evidence="2">2.7.13.3</ecNumber>
    </recommendedName>
</protein>
<dbReference type="InterPro" id="IPR011712">
    <property type="entry name" value="Sig_transdc_His_kin_sub3_dim/P"/>
</dbReference>
<comment type="caution">
    <text evidence="13">The sequence shown here is derived from an EMBL/GenBank/DDBJ whole genome shotgun (WGS) entry which is preliminary data.</text>
</comment>
<dbReference type="RefSeq" id="WP_204284797.1">
    <property type="nucleotide sequence ID" value="NZ_BAABEJ010000006.1"/>
</dbReference>
<keyword evidence="14" id="KW-1185">Reference proteome</keyword>
<dbReference type="Pfam" id="PF02518">
    <property type="entry name" value="HATPase_c"/>
    <property type="match status" value="1"/>
</dbReference>
<feature type="transmembrane region" description="Helical" evidence="10">
    <location>
        <begin position="70"/>
        <end position="87"/>
    </location>
</feature>
<evidence type="ECO:0000256" key="10">
    <source>
        <dbReference type="SAM" id="Phobius"/>
    </source>
</evidence>
<comment type="catalytic activity">
    <reaction evidence="1">
        <text>ATP + protein L-histidine = ADP + protein N-phospho-L-histidine.</text>
        <dbReference type="EC" id="2.7.13.3"/>
    </reaction>
</comment>
<keyword evidence="8" id="KW-0902">Two-component regulatory system</keyword>
<evidence type="ECO:0000313" key="13">
    <source>
        <dbReference type="EMBL" id="GIH31499.1"/>
    </source>
</evidence>
<evidence type="ECO:0000259" key="12">
    <source>
        <dbReference type="Pfam" id="PF07730"/>
    </source>
</evidence>
<evidence type="ECO:0000256" key="6">
    <source>
        <dbReference type="ARBA" id="ARBA00022777"/>
    </source>
</evidence>
<evidence type="ECO:0000256" key="8">
    <source>
        <dbReference type="ARBA" id="ARBA00023012"/>
    </source>
</evidence>
<dbReference type="EC" id="2.7.13.3" evidence="2"/>
<sequence length="510" mass="54698">MRARRLQDLALWAAVCVPPAAAALDPDGRTLIPLIAGVPLFGVATAVARARPLTALAVPVTLTLALDARMLTPLYWTWAALALFGYLAGRRSVSGRAALWFFAAVALSGLPLSALVLRDLWGWPTQLLTLLLAVVLPWLAGRWHRQYAELVDTGWRLADRMEREQRAVAGRARTRERARIAGDMHDSLGHDLTLLAVRAGALELDPGLDARQRDAVRELREAAAEATHRLREIIGVLREDDSLAPPREESVESLVERARDSGIPVVVERSSGTDGLPPMAALAVRRVLQEALTNAARHAPGSTVRVRLVRDENAFRVRVVNDPAPAAPSEATPGGSGLVGLDERVRLAGGTLRSGPTPAGGFEVSAEVPVAGRDESPPGPGSDEGREGAHDAAAAELALARRRMRRRLVEAAVVPVAVLAVIALIMIPLGFVSSSLSVLDRETYEGLHVGDPRDDVRAGLPLFTRDGPPDGAPAPPEGQDCLYYTVKNADRLAYRLCFRDDRLASKAVVP</sequence>
<evidence type="ECO:0000256" key="4">
    <source>
        <dbReference type="ARBA" id="ARBA00022679"/>
    </source>
</evidence>